<feature type="domain" description="Cadherin-like" evidence="6">
    <location>
        <begin position="572"/>
        <end position="671"/>
    </location>
</feature>
<dbReference type="Pfam" id="PF17892">
    <property type="entry name" value="Cadherin_5"/>
    <property type="match status" value="5"/>
</dbReference>
<evidence type="ECO:0000313" key="8">
    <source>
        <dbReference type="Proteomes" id="UP000322699"/>
    </source>
</evidence>
<evidence type="ECO:0000259" key="6">
    <source>
        <dbReference type="Pfam" id="PF17892"/>
    </source>
</evidence>
<dbReference type="Proteomes" id="UP000322699">
    <property type="component" value="Unassembled WGS sequence"/>
</dbReference>
<reference evidence="7 8" key="1">
    <citation type="submission" date="2019-08" db="EMBL/GenBank/DDBJ databases">
        <title>Deep-cultivation of Planctomycetes and their phenomic and genomic characterization uncovers novel biology.</title>
        <authorList>
            <person name="Wiegand S."/>
            <person name="Jogler M."/>
            <person name="Boedeker C."/>
            <person name="Pinto D."/>
            <person name="Vollmers J."/>
            <person name="Rivas-Marin E."/>
            <person name="Kohn T."/>
            <person name="Peeters S.H."/>
            <person name="Heuer A."/>
            <person name="Rast P."/>
            <person name="Oberbeckmann S."/>
            <person name="Bunk B."/>
            <person name="Jeske O."/>
            <person name="Meyerdierks A."/>
            <person name="Storesund J.E."/>
            <person name="Kallscheuer N."/>
            <person name="Luecker S."/>
            <person name="Lage O.M."/>
            <person name="Pohl T."/>
            <person name="Merkel B.J."/>
            <person name="Hornburger P."/>
            <person name="Mueller R.-W."/>
            <person name="Bruemmer F."/>
            <person name="Labrenz M."/>
            <person name="Spormann A.M."/>
            <person name="Op Den Camp H."/>
            <person name="Overmann J."/>
            <person name="Amann R."/>
            <person name="Jetten M.S.M."/>
            <person name="Mascher T."/>
            <person name="Medema M.H."/>
            <person name="Devos D.P."/>
            <person name="Kaster A.-K."/>
            <person name="Ovreas L."/>
            <person name="Rohde M."/>
            <person name="Galperin M.Y."/>
            <person name="Jogler C."/>
        </authorList>
    </citation>
    <scope>NUCLEOTIDE SEQUENCE [LARGE SCALE GENOMIC DNA]</scope>
    <source>
        <strain evidence="7 8">LF1</strain>
    </source>
</reference>
<proteinExistence type="predicted"/>
<accession>A0A5B1CJR8</accession>
<dbReference type="SUPFAM" id="SSF49478">
    <property type="entry name" value="Cna protein B-type domain"/>
    <property type="match status" value="1"/>
</dbReference>
<feature type="region of interest" description="Disordered" evidence="4">
    <location>
        <begin position="920"/>
        <end position="946"/>
    </location>
</feature>
<dbReference type="NCBIfam" id="NF012211">
    <property type="entry name" value="tand_rpt_95"/>
    <property type="match status" value="2"/>
</dbReference>
<organism evidence="7 8">
    <name type="scientific">Rubripirellula obstinata</name>
    <dbReference type="NCBI Taxonomy" id="406547"/>
    <lineage>
        <taxon>Bacteria</taxon>
        <taxon>Pseudomonadati</taxon>
        <taxon>Planctomycetota</taxon>
        <taxon>Planctomycetia</taxon>
        <taxon>Pirellulales</taxon>
        <taxon>Pirellulaceae</taxon>
        <taxon>Rubripirellula</taxon>
    </lineage>
</organism>
<evidence type="ECO:0000256" key="1">
    <source>
        <dbReference type="ARBA" id="ARBA00004613"/>
    </source>
</evidence>
<dbReference type="OrthoDB" id="220328at2"/>
<gene>
    <name evidence="7" type="primary">sdrE</name>
    <name evidence="7" type="ORF">LF1_30610</name>
</gene>
<feature type="compositionally biased region" description="Polar residues" evidence="4">
    <location>
        <begin position="929"/>
        <end position="946"/>
    </location>
</feature>
<feature type="domain" description="Cadherin-like" evidence="6">
    <location>
        <begin position="891"/>
        <end position="990"/>
    </location>
</feature>
<feature type="domain" description="Cadherin-like" evidence="6">
    <location>
        <begin position="466"/>
        <end position="564"/>
    </location>
</feature>
<feature type="region of interest" description="Disordered" evidence="4">
    <location>
        <begin position="15"/>
        <end position="34"/>
    </location>
</feature>
<dbReference type="Gene3D" id="2.60.40.2810">
    <property type="match status" value="1"/>
</dbReference>
<sequence>MRNLRQLLSRFGTTSSRERLRRGQRPSPTKNRRALVSESLEKRELLAGDILLAHNYLNPADVDDNMQITASDALRVINAISRSNSGGIEVTEAGQVDGYMDVNADGWVTASDALSVINAVSRGEAASAGVQLFLNLRDVNDAALTTETDRTATINTDDVFYLEVSYSDERTFGADIGAFQVVTDILVDQADVLTPIVTDTDEINIESSLRSATSGTATFSLEGSTEEVTLTLDELSDLDQAIKNAVVTLGDYDPDTIVVTPLQGEPLGRFPGQVTPTPTNDSNFQFRIRYNDFDLANQDLPDLQVSFDMDVTVRSEVISTSPLDENGNIRGSAVGLNLDTRSRTAPAASPFGREIYNSLTLGTYIADDGNGGSLFDNFLAVGPLSGAGIEGAVPGFEEPFDTFSIPLRINSAVQNLTFSLGLAGGGDDFLLYGEEGDEAILTDNQIEFDPVLSSFTLNVVDPNGGNGDPIVAAAITETFNEDQAVMMVDLLTGASDPDGDTLSISTPAISGNQAGVSVVGNTLNVDPSAYGALNDGESEVITLTYNVLDGEGGMVAQTATITITGITDVDPNQDPVVAAPITQTFNEDQAATTVDLLMGASDPDSDTLSISTPTITGDPQSGVSVSGTTLNVTPSVYGALNDGESQVISVAYNVLDGNGGSVAQTATITITGITDVDPNQDPVVSATITQTVSEDDAASTIDLLTGASDPDGDTLSISTPVVTDDPQSAVSISGTTLTVTPSVYGDLNDGESQVVTVSYNVLDGNGGSVAQTATITITGVTDVDPNQDPVVSAAITRMVNEDQAPSTIDLLENASDPDGDTLSISAPTVTGDPQSGVSVSGTTLTLTPSAYGSLNDGETQTITVNYNVLDGNGGSAAQTATITITGITDIVNQDPVVSAPIAQTFSENDSATTVNLLSGANDPDGDPLSISTPSITGDQSGISVSGSTLTVTPSAYSGLTDDQNEVITLTYDITDGNGGSVTQTATITITGINDAPVANNDSATAVRGVATTIDVLGNDNAGPAGEDQSLTVIAAASEQGTVDINSDGTLTFTSTGSFAGEATINYTIEDSDGATDSAVVTVTVTDFVPVTLSGSLFIDNVESTSNPVRDGIKNGPDAGIGGIQVRLVSSTGTTVASTLTSLSGDYAFTDVSPGNYTVVYDLPDTIRTLGSTTSSVVVDPSSSTAPTIPGLSVAGTQNTGLETINLLSSNYLRRNGSVAGMSNGGLEGGSVSFDANGNQEMFIAGEGFEDVVFGEVILSSFGDTAVMVIVREGASAPEAATLDSEFFIQAAGSRSIQFFGGVDDFDFNEVDGALGSVDLARYQAAVDRALSEL</sequence>
<evidence type="ECO:0000256" key="2">
    <source>
        <dbReference type="ARBA" id="ARBA00022525"/>
    </source>
</evidence>
<dbReference type="GO" id="GO:0004553">
    <property type="term" value="F:hydrolase activity, hydrolyzing O-glycosyl compounds"/>
    <property type="evidence" value="ECO:0007669"/>
    <property type="project" value="InterPro"/>
</dbReference>
<dbReference type="Gene3D" id="2.60.40.10">
    <property type="entry name" value="Immunoglobulins"/>
    <property type="match status" value="3"/>
</dbReference>
<dbReference type="Pfam" id="PF17963">
    <property type="entry name" value="Big_9"/>
    <property type="match status" value="1"/>
</dbReference>
<dbReference type="InterPro" id="IPR013783">
    <property type="entry name" value="Ig-like_fold"/>
</dbReference>
<dbReference type="InterPro" id="IPR002105">
    <property type="entry name" value="Dockerin_1_rpt"/>
</dbReference>
<dbReference type="RefSeq" id="WP_068258094.1">
    <property type="nucleotide sequence ID" value="NZ_LWSK01000002.1"/>
</dbReference>
<dbReference type="EMBL" id="VRLW01000001">
    <property type="protein sequence ID" value="KAA1260521.1"/>
    <property type="molecule type" value="Genomic_DNA"/>
</dbReference>
<dbReference type="GO" id="GO:0005576">
    <property type="term" value="C:extracellular region"/>
    <property type="evidence" value="ECO:0007669"/>
    <property type="project" value="UniProtKB-SubCell"/>
</dbReference>
<keyword evidence="3" id="KW-0732">Signal</keyword>
<protein>
    <submittedName>
        <fullName evidence="7">Serine-aspartate repeat-containing protein E</fullName>
    </submittedName>
</protein>
<evidence type="ECO:0000256" key="4">
    <source>
        <dbReference type="SAM" id="MobiDB-lite"/>
    </source>
</evidence>
<dbReference type="Pfam" id="PF00404">
    <property type="entry name" value="Dockerin_1"/>
    <property type="match status" value="1"/>
</dbReference>
<name>A0A5B1CJR8_9BACT</name>
<feature type="domain" description="Cadherin-like" evidence="6">
    <location>
        <begin position="786"/>
        <end position="885"/>
    </location>
</feature>
<dbReference type="InterPro" id="IPR041690">
    <property type="entry name" value="Cadherin_5"/>
</dbReference>
<evidence type="ECO:0000256" key="3">
    <source>
        <dbReference type="ARBA" id="ARBA00022729"/>
    </source>
</evidence>
<feature type="domain" description="SD-repeat containing protein B" evidence="5">
    <location>
        <begin position="1109"/>
        <end position="1167"/>
    </location>
</feature>
<feature type="domain" description="Cadherin-like" evidence="6">
    <location>
        <begin position="679"/>
        <end position="778"/>
    </location>
</feature>
<evidence type="ECO:0000313" key="7">
    <source>
        <dbReference type="EMBL" id="KAA1260521.1"/>
    </source>
</evidence>
<keyword evidence="8" id="KW-1185">Reference proteome</keyword>
<evidence type="ECO:0000259" key="5">
    <source>
        <dbReference type="Pfam" id="PF17210"/>
    </source>
</evidence>
<comment type="caution">
    <text evidence="7">The sequence shown here is derived from an EMBL/GenBank/DDBJ whole genome shotgun (WGS) entry which is preliminary data.</text>
</comment>
<comment type="subcellular location">
    <subcellularLocation>
        <location evidence="1">Secreted</location>
    </subcellularLocation>
</comment>
<dbReference type="GO" id="GO:0000272">
    <property type="term" value="P:polysaccharide catabolic process"/>
    <property type="evidence" value="ECO:0007669"/>
    <property type="project" value="InterPro"/>
</dbReference>
<keyword evidence="2" id="KW-0964">Secreted</keyword>
<dbReference type="InterPro" id="IPR033764">
    <property type="entry name" value="Sdr_B"/>
</dbReference>
<dbReference type="Pfam" id="PF17210">
    <property type="entry name" value="SdrD_B"/>
    <property type="match status" value="1"/>
</dbReference>